<reference evidence="1 2" key="1">
    <citation type="submission" date="2021-06" db="EMBL/GenBank/DDBJ databases">
        <authorList>
            <person name="Palmer J.M."/>
        </authorList>
    </citation>
    <scope>NUCLEOTIDE SEQUENCE [LARGE SCALE GENOMIC DNA]</scope>
    <source>
        <strain evidence="2">if_2019</strain>
        <tissue evidence="1">Muscle</tissue>
    </source>
</reference>
<accession>A0ABV0VBY4</accession>
<comment type="caution">
    <text evidence="1">The sequence shown here is derived from an EMBL/GenBank/DDBJ whole genome shotgun (WGS) entry which is preliminary data.</text>
</comment>
<dbReference type="Proteomes" id="UP001482620">
    <property type="component" value="Unassembled WGS sequence"/>
</dbReference>
<evidence type="ECO:0000313" key="2">
    <source>
        <dbReference type="Proteomes" id="UP001482620"/>
    </source>
</evidence>
<keyword evidence="2" id="KW-1185">Reference proteome</keyword>
<name>A0ABV0VBY4_9TELE</name>
<organism evidence="1 2">
    <name type="scientific">Ilyodon furcidens</name>
    <name type="common">goldbreast splitfin</name>
    <dbReference type="NCBI Taxonomy" id="33524"/>
    <lineage>
        <taxon>Eukaryota</taxon>
        <taxon>Metazoa</taxon>
        <taxon>Chordata</taxon>
        <taxon>Craniata</taxon>
        <taxon>Vertebrata</taxon>
        <taxon>Euteleostomi</taxon>
        <taxon>Actinopterygii</taxon>
        <taxon>Neopterygii</taxon>
        <taxon>Teleostei</taxon>
        <taxon>Neoteleostei</taxon>
        <taxon>Acanthomorphata</taxon>
        <taxon>Ovalentaria</taxon>
        <taxon>Atherinomorphae</taxon>
        <taxon>Cyprinodontiformes</taxon>
        <taxon>Goodeidae</taxon>
        <taxon>Ilyodon</taxon>
    </lineage>
</organism>
<proteinExistence type="predicted"/>
<gene>
    <name evidence="1" type="ORF">ILYODFUR_005855</name>
</gene>
<dbReference type="EMBL" id="JAHRIQ010104618">
    <property type="protein sequence ID" value="MEQ2254651.1"/>
    <property type="molecule type" value="Genomic_DNA"/>
</dbReference>
<sequence>MFPNNYLDGFTGTAHPVSHRSSCETLLLHRYMFISTAVSSGGAPPTGRSSANELLAASDPLHVWIQRRAKEV</sequence>
<protein>
    <submittedName>
        <fullName evidence="1">Uncharacterized protein</fullName>
    </submittedName>
</protein>
<evidence type="ECO:0000313" key="1">
    <source>
        <dbReference type="EMBL" id="MEQ2254651.1"/>
    </source>
</evidence>